<name>A0AAN7KPT3_TRANT</name>
<sequence length="86" mass="9490">MSSSREQSPDWLRSFQAPIHSAPTVSSYQDLFLSDNSSEEGNVDCDKLSISEILHLSNKHTNQGASVHINTVESSKKSSKDKSPKK</sequence>
<feature type="region of interest" description="Disordered" evidence="1">
    <location>
        <begin position="62"/>
        <end position="86"/>
    </location>
</feature>
<feature type="compositionally biased region" description="Basic and acidic residues" evidence="1">
    <location>
        <begin position="74"/>
        <end position="86"/>
    </location>
</feature>
<organism evidence="2 3">
    <name type="scientific">Trapa natans</name>
    <name type="common">Water chestnut</name>
    <dbReference type="NCBI Taxonomy" id="22666"/>
    <lineage>
        <taxon>Eukaryota</taxon>
        <taxon>Viridiplantae</taxon>
        <taxon>Streptophyta</taxon>
        <taxon>Embryophyta</taxon>
        <taxon>Tracheophyta</taxon>
        <taxon>Spermatophyta</taxon>
        <taxon>Magnoliopsida</taxon>
        <taxon>eudicotyledons</taxon>
        <taxon>Gunneridae</taxon>
        <taxon>Pentapetalae</taxon>
        <taxon>rosids</taxon>
        <taxon>malvids</taxon>
        <taxon>Myrtales</taxon>
        <taxon>Lythraceae</taxon>
        <taxon>Trapa</taxon>
    </lineage>
</organism>
<accession>A0AAN7KPT3</accession>
<evidence type="ECO:0000256" key="1">
    <source>
        <dbReference type="SAM" id="MobiDB-lite"/>
    </source>
</evidence>
<keyword evidence="3" id="KW-1185">Reference proteome</keyword>
<protein>
    <submittedName>
        <fullName evidence="2">Uncharacterized protein</fullName>
    </submittedName>
</protein>
<dbReference type="Proteomes" id="UP001346149">
    <property type="component" value="Unassembled WGS sequence"/>
</dbReference>
<dbReference type="EMBL" id="JAXQNO010000021">
    <property type="protein sequence ID" value="KAK4768764.1"/>
    <property type="molecule type" value="Genomic_DNA"/>
</dbReference>
<evidence type="ECO:0000313" key="2">
    <source>
        <dbReference type="EMBL" id="KAK4768764.1"/>
    </source>
</evidence>
<evidence type="ECO:0000313" key="3">
    <source>
        <dbReference type="Proteomes" id="UP001346149"/>
    </source>
</evidence>
<proteinExistence type="predicted"/>
<comment type="caution">
    <text evidence="2">The sequence shown here is derived from an EMBL/GenBank/DDBJ whole genome shotgun (WGS) entry which is preliminary data.</text>
</comment>
<reference evidence="2 3" key="1">
    <citation type="journal article" date="2023" name="Hortic Res">
        <title>Pangenome of water caltrop reveals structural variations and asymmetric subgenome divergence after allopolyploidization.</title>
        <authorList>
            <person name="Zhang X."/>
            <person name="Chen Y."/>
            <person name="Wang L."/>
            <person name="Yuan Y."/>
            <person name="Fang M."/>
            <person name="Shi L."/>
            <person name="Lu R."/>
            <person name="Comes H.P."/>
            <person name="Ma Y."/>
            <person name="Chen Y."/>
            <person name="Huang G."/>
            <person name="Zhou Y."/>
            <person name="Zheng Z."/>
            <person name="Qiu Y."/>
        </authorList>
    </citation>
    <scope>NUCLEOTIDE SEQUENCE [LARGE SCALE GENOMIC DNA]</scope>
    <source>
        <strain evidence="2">F231</strain>
    </source>
</reference>
<gene>
    <name evidence="2" type="ORF">SAY86_026914</name>
</gene>
<feature type="compositionally biased region" description="Polar residues" evidence="1">
    <location>
        <begin position="62"/>
        <end position="73"/>
    </location>
</feature>
<dbReference type="AlphaFoldDB" id="A0AAN7KPT3"/>